<feature type="transmembrane region" description="Helical" evidence="1">
    <location>
        <begin position="72"/>
        <end position="93"/>
    </location>
</feature>
<gene>
    <name evidence="2" type="ORF">DI487_06710</name>
</gene>
<name>A0A2U8QTS5_9FLAO</name>
<evidence type="ECO:0008006" key="4">
    <source>
        <dbReference type="Google" id="ProtNLM"/>
    </source>
</evidence>
<evidence type="ECO:0000256" key="1">
    <source>
        <dbReference type="SAM" id="Phobius"/>
    </source>
</evidence>
<protein>
    <recommendedName>
        <fullName evidence="4">Cardiolipin synthase N-terminal domain-containing protein</fullName>
    </recommendedName>
</protein>
<keyword evidence="1" id="KW-0472">Membrane</keyword>
<dbReference type="AlphaFoldDB" id="A0A2U8QTS5"/>
<reference evidence="2 3" key="1">
    <citation type="submission" date="2018-05" db="EMBL/GenBank/DDBJ databases">
        <title>Flavobacterium sp. MEBiC07310.</title>
        <authorList>
            <person name="Baek K."/>
        </authorList>
    </citation>
    <scope>NUCLEOTIDE SEQUENCE [LARGE SCALE GENOMIC DNA]</scope>
    <source>
        <strain evidence="2 3">MEBiC07310</strain>
    </source>
</reference>
<keyword evidence="1" id="KW-0812">Transmembrane</keyword>
<dbReference type="Proteomes" id="UP000245429">
    <property type="component" value="Chromosome"/>
</dbReference>
<feature type="transmembrane region" description="Helical" evidence="1">
    <location>
        <begin position="31"/>
        <end position="52"/>
    </location>
</feature>
<accession>A0A2U8QTS5</accession>
<sequence length="103" mass="11875">MIAYFIFFFSFFINTIPSFENQDQENPPADVLSGFLSAFVIIIITMFVSIGVKVFDIIHLTKSNKRETGNKVLVWVLLFVFTGIIGEIVYYFLEILPEKKPEN</sequence>
<evidence type="ECO:0000313" key="3">
    <source>
        <dbReference type="Proteomes" id="UP000245429"/>
    </source>
</evidence>
<keyword evidence="1" id="KW-1133">Transmembrane helix</keyword>
<evidence type="ECO:0000313" key="2">
    <source>
        <dbReference type="EMBL" id="AWM13582.1"/>
    </source>
</evidence>
<dbReference type="EMBL" id="CP029463">
    <property type="protein sequence ID" value="AWM13582.1"/>
    <property type="molecule type" value="Genomic_DNA"/>
</dbReference>
<dbReference type="KEGG" id="fse:DI487_06710"/>
<organism evidence="2 3">
    <name type="scientific">Flavobacterium sediminis</name>
    <dbReference type="NCBI Taxonomy" id="2201181"/>
    <lineage>
        <taxon>Bacteria</taxon>
        <taxon>Pseudomonadati</taxon>
        <taxon>Bacteroidota</taxon>
        <taxon>Flavobacteriia</taxon>
        <taxon>Flavobacteriales</taxon>
        <taxon>Flavobacteriaceae</taxon>
        <taxon>Flavobacterium</taxon>
    </lineage>
</organism>
<proteinExistence type="predicted"/>
<keyword evidence="3" id="KW-1185">Reference proteome</keyword>